<name>N6W3N0_9GAMM</name>
<evidence type="ECO:0000313" key="2">
    <source>
        <dbReference type="EMBL" id="ENO17145.2"/>
    </source>
</evidence>
<sequence length="122" mass="13297">MLAQAEEGAPAPVAERQPKGPTPKPAAIDVNPLTLYVRTVYPDDVNTVGEAAQYLLQASGYLLVTDYPAPSRAKLIAEKSIPPIAKVHRTMPVMDALQLLIGDDNWIVVDHTHRLVSFAEEK</sequence>
<evidence type="ECO:0000256" key="1">
    <source>
        <dbReference type="SAM" id="MobiDB-lite"/>
    </source>
</evidence>
<proteinExistence type="predicted"/>
<dbReference type="eggNOG" id="ENOG5034BG6">
    <property type="taxonomic scope" value="Bacteria"/>
</dbReference>
<keyword evidence="3" id="KW-1185">Reference proteome</keyword>
<accession>N6W3N0</accession>
<organism evidence="2 3">
    <name type="scientific">Marinobacter nanhaiticus D15-8W</name>
    <dbReference type="NCBI Taxonomy" id="626887"/>
    <lineage>
        <taxon>Bacteria</taxon>
        <taxon>Pseudomonadati</taxon>
        <taxon>Pseudomonadota</taxon>
        <taxon>Gammaproteobacteria</taxon>
        <taxon>Pseudomonadales</taxon>
        <taxon>Marinobacteraceae</taxon>
        <taxon>Marinobacter</taxon>
    </lineage>
</organism>
<reference evidence="2 3" key="1">
    <citation type="journal article" date="2013" name="Genome Announc.">
        <title>Genome Sequence of the Polycyclic Aromatic Hydrocarbon-Degrading Bacterium Strain Marinobacter nanhaiticus D15-8WT.</title>
        <authorList>
            <person name="Cui Z."/>
            <person name="Gao W."/>
            <person name="Li Q."/>
            <person name="Xu G."/>
            <person name="Zheng L."/>
        </authorList>
    </citation>
    <scope>NUCLEOTIDE SEQUENCE [LARGE SCALE GENOMIC DNA]</scope>
    <source>
        <strain evidence="2 3">D15-8W</strain>
    </source>
</reference>
<evidence type="ECO:0000313" key="3">
    <source>
        <dbReference type="Proteomes" id="UP000013165"/>
    </source>
</evidence>
<gene>
    <name evidence="2" type="ORF">J057_00729</name>
</gene>
<dbReference type="HOGENOM" id="CLU_1711064_0_0_6"/>
<dbReference type="AlphaFoldDB" id="N6W3N0"/>
<dbReference type="EMBL" id="APLQ01000005">
    <property type="protein sequence ID" value="ENO17145.2"/>
    <property type="molecule type" value="Genomic_DNA"/>
</dbReference>
<dbReference type="Proteomes" id="UP000013165">
    <property type="component" value="Unassembled WGS sequence"/>
</dbReference>
<dbReference type="PATRIC" id="fig|626887.3.peg.136"/>
<protein>
    <submittedName>
        <fullName evidence="2">Uncharacterized protein</fullName>
    </submittedName>
</protein>
<dbReference type="STRING" id="626887.J057_00729"/>
<comment type="caution">
    <text evidence="2">The sequence shown here is derived from an EMBL/GenBank/DDBJ whole genome shotgun (WGS) entry which is preliminary data.</text>
</comment>
<feature type="region of interest" description="Disordered" evidence="1">
    <location>
        <begin position="1"/>
        <end position="27"/>
    </location>
</feature>
<dbReference type="OrthoDB" id="9152488at2"/>